<evidence type="ECO:0000313" key="2">
    <source>
        <dbReference type="EMBL" id="MFB5945719.1"/>
    </source>
</evidence>
<comment type="caution">
    <text evidence="2">The sequence shown here is derived from an EMBL/GenBank/DDBJ whole genome shotgun (WGS) entry which is preliminary data.</text>
</comment>
<keyword evidence="1" id="KW-0472">Membrane</keyword>
<dbReference type="RefSeq" id="WP_375557253.1">
    <property type="nucleotide sequence ID" value="NZ_JBBVGT010000002.1"/>
</dbReference>
<accession>A0ABV5CDU1</accession>
<reference evidence="2 3" key="1">
    <citation type="submission" date="2024-04" db="EMBL/GenBank/DDBJ databases">
        <title>Albibacterium profundi sp. nov., isolated from sediment of the Challenger Deep of Mariana Trench.</title>
        <authorList>
            <person name="Wang Y."/>
        </authorList>
    </citation>
    <scope>NUCLEOTIDE SEQUENCE [LARGE SCALE GENOMIC DNA]</scope>
    <source>
        <strain evidence="2 3">RHL897</strain>
    </source>
</reference>
<keyword evidence="1" id="KW-1133">Transmembrane helix</keyword>
<proteinExistence type="predicted"/>
<dbReference type="Proteomes" id="UP001580928">
    <property type="component" value="Unassembled WGS sequence"/>
</dbReference>
<evidence type="ECO:0000313" key="3">
    <source>
        <dbReference type="Proteomes" id="UP001580928"/>
    </source>
</evidence>
<organism evidence="2 3">
    <name type="scientific">Albibacterium profundi</name>
    <dbReference type="NCBI Taxonomy" id="3134906"/>
    <lineage>
        <taxon>Bacteria</taxon>
        <taxon>Pseudomonadati</taxon>
        <taxon>Bacteroidota</taxon>
        <taxon>Sphingobacteriia</taxon>
        <taxon>Sphingobacteriales</taxon>
        <taxon>Sphingobacteriaceae</taxon>
        <taxon>Albibacterium</taxon>
    </lineage>
</organism>
<protein>
    <submittedName>
        <fullName evidence="2">Uncharacterized protein</fullName>
    </submittedName>
</protein>
<sequence>MEDLASKTGLGRICAAGVVFDGLQTIVAFSDGEITGDDWLSLAGTLAGGLAFVPGPWGVVGAGISVGIAIIKAKN</sequence>
<keyword evidence="1" id="KW-0812">Transmembrane</keyword>
<evidence type="ECO:0000256" key="1">
    <source>
        <dbReference type="SAM" id="Phobius"/>
    </source>
</evidence>
<name>A0ABV5CDU1_9SPHI</name>
<feature type="transmembrane region" description="Helical" evidence="1">
    <location>
        <begin position="46"/>
        <end position="71"/>
    </location>
</feature>
<dbReference type="EMBL" id="JBBVGT010000002">
    <property type="protein sequence ID" value="MFB5945719.1"/>
    <property type="molecule type" value="Genomic_DNA"/>
</dbReference>
<keyword evidence="3" id="KW-1185">Reference proteome</keyword>
<gene>
    <name evidence="2" type="ORF">WKR92_07725</name>
</gene>